<protein>
    <submittedName>
        <fullName evidence="2">Toxin-antitoxin system, antitoxin component, PHD domain protein</fullName>
    </submittedName>
</protein>
<dbReference type="OrthoDB" id="9795585at2"/>
<name>A0A0W1JFC0_DESHA</name>
<evidence type="ECO:0000313" key="2">
    <source>
        <dbReference type="EMBL" id="KTE90110.1"/>
    </source>
</evidence>
<feature type="region of interest" description="Disordered" evidence="1">
    <location>
        <begin position="23"/>
        <end position="43"/>
    </location>
</feature>
<reference evidence="2 3" key="1">
    <citation type="submission" date="2015-12" db="EMBL/GenBank/DDBJ databases">
        <title>Draft Genome Sequence of Desulfitobacterium hafniense Strain DH, a Sulfate-reducing Bacterium Isolated from Paddy Soils.</title>
        <authorList>
            <person name="Bao P."/>
            <person name="Zhang X."/>
            <person name="Li G."/>
        </authorList>
    </citation>
    <scope>NUCLEOTIDE SEQUENCE [LARGE SCALE GENOMIC DNA]</scope>
    <source>
        <strain evidence="2 3">DH</strain>
    </source>
</reference>
<dbReference type="Proteomes" id="UP000054623">
    <property type="component" value="Unassembled WGS sequence"/>
</dbReference>
<evidence type="ECO:0000256" key="1">
    <source>
        <dbReference type="SAM" id="MobiDB-lite"/>
    </source>
</evidence>
<dbReference type="AlphaFoldDB" id="A0A0W1JFC0"/>
<proteinExistence type="predicted"/>
<comment type="caution">
    <text evidence="2">The sequence shown here is derived from an EMBL/GenBank/DDBJ whole genome shotgun (WGS) entry which is preliminary data.</text>
</comment>
<accession>A0A0W1JFC0</accession>
<organism evidence="2 3">
    <name type="scientific">Desulfitobacterium hafniense</name>
    <name type="common">Desulfitobacterium frappieri</name>
    <dbReference type="NCBI Taxonomy" id="49338"/>
    <lineage>
        <taxon>Bacteria</taxon>
        <taxon>Bacillati</taxon>
        <taxon>Bacillota</taxon>
        <taxon>Clostridia</taxon>
        <taxon>Eubacteriales</taxon>
        <taxon>Desulfitobacteriaceae</taxon>
        <taxon>Desulfitobacterium</taxon>
    </lineage>
</organism>
<dbReference type="RefSeq" id="WP_005811825.1">
    <property type="nucleotide sequence ID" value="NZ_LK996017.1"/>
</dbReference>
<gene>
    <name evidence="2" type="ORF">AT727_09285</name>
</gene>
<dbReference type="EMBL" id="LOCK01000050">
    <property type="protein sequence ID" value="KTE90110.1"/>
    <property type="molecule type" value="Genomic_DNA"/>
</dbReference>
<sequence>MVCSTMRIYRLLHEGRAAVKEGRKRPLEDTMRDIKQEISDGKL</sequence>
<evidence type="ECO:0000313" key="3">
    <source>
        <dbReference type="Proteomes" id="UP000054623"/>
    </source>
</evidence>